<evidence type="ECO:0000259" key="2">
    <source>
        <dbReference type="Pfam" id="PF03962"/>
    </source>
</evidence>
<dbReference type="InterPro" id="IPR040453">
    <property type="entry name" value="Mnd1_HTH"/>
</dbReference>
<organism evidence="3 4">
    <name type="scientific">Triparma retinervis</name>
    <dbReference type="NCBI Taxonomy" id="2557542"/>
    <lineage>
        <taxon>Eukaryota</taxon>
        <taxon>Sar</taxon>
        <taxon>Stramenopiles</taxon>
        <taxon>Ochrophyta</taxon>
        <taxon>Bolidophyceae</taxon>
        <taxon>Parmales</taxon>
        <taxon>Triparmaceae</taxon>
        <taxon>Triparma</taxon>
    </lineage>
</organism>
<keyword evidence="4" id="KW-1185">Reference proteome</keyword>
<dbReference type="OrthoDB" id="273345at2759"/>
<evidence type="ECO:0000313" key="4">
    <source>
        <dbReference type="Proteomes" id="UP001165082"/>
    </source>
</evidence>
<evidence type="ECO:0000256" key="1">
    <source>
        <dbReference type="SAM" id="MobiDB-lite"/>
    </source>
</evidence>
<reference evidence="3" key="1">
    <citation type="submission" date="2022-07" db="EMBL/GenBank/DDBJ databases">
        <title>Genome analysis of Parmales, a sister group of diatoms, reveals the evolutionary specialization of diatoms from phago-mixotrophs to photoautotrophs.</title>
        <authorList>
            <person name="Ban H."/>
            <person name="Sato S."/>
            <person name="Yoshikawa S."/>
            <person name="Kazumasa Y."/>
            <person name="Nakamura Y."/>
            <person name="Ichinomiya M."/>
            <person name="Saitoh K."/>
            <person name="Sato N."/>
            <person name="Blanc-Mathieu R."/>
            <person name="Endo H."/>
            <person name="Kuwata A."/>
            <person name="Ogata H."/>
        </authorList>
    </citation>
    <scope>NUCLEOTIDE SEQUENCE</scope>
</reference>
<dbReference type="AlphaFoldDB" id="A0A9W7E993"/>
<name>A0A9W7E993_9STRA</name>
<protein>
    <recommendedName>
        <fullName evidence="2">Mnd1 HTH domain-containing protein</fullName>
    </recommendedName>
</protein>
<dbReference type="Proteomes" id="UP001165082">
    <property type="component" value="Unassembled WGS sequence"/>
</dbReference>
<feature type="region of interest" description="Disordered" evidence="1">
    <location>
        <begin position="98"/>
        <end position="120"/>
    </location>
</feature>
<comment type="caution">
    <text evidence="3">The sequence shown here is derived from an EMBL/GenBank/DDBJ whole genome shotgun (WGS) entry which is preliminary data.</text>
</comment>
<feature type="domain" description="Mnd1 HTH" evidence="2">
    <location>
        <begin position="10"/>
        <end position="68"/>
    </location>
</feature>
<dbReference type="Pfam" id="PF03962">
    <property type="entry name" value="Mnd1"/>
    <property type="match status" value="1"/>
</dbReference>
<dbReference type="EMBL" id="BRXZ01004209">
    <property type="protein sequence ID" value="GMH70607.1"/>
    <property type="molecule type" value="Genomic_DNA"/>
</dbReference>
<proteinExistence type="predicted"/>
<accession>A0A9W7E993</accession>
<evidence type="ECO:0000313" key="3">
    <source>
        <dbReference type="EMBL" id="GMH70607.1"/>
    </source>
</evidence>
<sequence>MSAEEKKACILGIYRGTKDVFTEKEIISLATKAGVSSGAIQETNEALVDDNLVTCGKVGGSKYYWSFPAKADRDQLNKLEDLKQKVELGKRRLESSKKELEEVRVGREENENGDRANKLRRIEELGKKKGELEV</sequence>
<feature type="non-terminal residue" evidence="3">
    <location>
        <position position="1"/>
    </location>
</feature>
<gene>
    <name evidence="3" type="ORF">TrRE_jg10601</name>
</gene>